<dbReference type="InterPro" id="IPR043519">
    <property type="entry name" value="NT_sf"/>
</dbReference>
<dbReference type="InterPro" id="IPR041633">
    <property type="entry name" value="Polbeta"/>
</dbReference>
<reference evidence="2 3" key="1">
    <citation type="journal article" date="2015" name="Nature">
        <title>rRNA introns, odd ribosomes, and small enigmatic genomes across a large radiation of phyla.</title>
        <authorList>
            <person name="Brown C.T."/>
            <person name="Hug L.A."/>
            <person name="Thomas B.C."/>
            <person name="Sharon I."/>
            <person name="Castelle C.J."/>
            <person name="Singh A."/>
            <person name="Wilkins M.J."/>
            <person name="Williams K.H."/>
            <person name="Banfield J.F."/>
        </authorList>
    </citation>
    <scope>NUCLEOTIDE SEQUENCE [LARGE SCALE GENOMIC DNA]</scope>
</reference>
<dbReference type="EMBL" id="LCFB01000053">
    <property type="protein sequence ID" value="KKS82809.1"/>
    <property type="molecule type" value="Genomic_DNA"/>
</dbReference>
<dbReference type="AlphaFoldDB" id="A0A0G1CBM9"/>
<dbReference type="Gene3D" id="3.30.460.10">
    <property type="entry name" value="Beta Polymerase, domain 2"/>
    <property type="match status" value="1"/>
</dbReference>
<feature type="domain" description="Polymerase beta nucleotidyltransferase" evidence="1">
    <location>
        <begin position="2"/>
        <end position="75"/>
    </location>
</feature>
<accession>A0A0G1CBM9</accession>
<dbReference type="PANTHER" id="PTHR43852">
    <property type="entry name" value="NUCLEOTIDYLTRANSFERASE"/>
    <property type="match status" value="1"/>
</dbReference>
<dbReference type="Proteomes" id="UP000034543">
    <property type="component" value="Unassembled WGS sequence"/>
</dbReference>
<dbReference type="InterPro" id="IPR052930">
    <property type="entry name" value="TA_antitoxin_MntA"/>
</dbReference>
<organism evidence="2 3">
    <name type="scientific">Candidatus Gottesmanbacteria bacterium GW2011_GWA1_43_11</name>
    <dbReference type="NCBI Taxonomy" id="1618436"/>
    <lineage>
        <taxon>Bacteria</taxon>
        <taxon>Candidatus Gottesmaniibacteriota</taxon>
    </lineage>
</organism>
<sequence>AQNVASEWSDYDIAVLVKSNLSKQQRKQIYDKVYDLVSKKINRLVDIDIVFLPEAPMELQNHVAKYGKVLYEQNAQVFPRFRESVMRNYADFAPLRQIFQNATLARITP</sequence>
<comment type="caution">
    <text evidence="2">The sequence shown here is derived from an EMBL/GenBank/DDBJ whole genome shotgun (WGS) entry which is preliminary data.</text>
</comment>
<gene>
    <name evidence="2" type="ORF">UV59_C0053G0001</name>
</gene>
<dbReference type="Pfam" id="PF18765">
    <property type="entry name" value="Polbeta"/>
    <property type="match status" value="1"/>
</dbReference>
<evidence type="ECO:0000313" key="2">
    <source>
        <dbReference type="EMBL" id="KKS82809.1"/>
    </source>
</evidence>
<name>A0A0G1CBM9_9BACT</name>
<dbReference type="SUPFAM" id="SSF81301">
    <property type="entry name" value="Nucleotidyltransferase"/>
    <property type="match status" value="1"/>
</dbReference>
<dbReference type="PANTHER" id="PTHR43852:SF4">
    <property type="entry name" value="NUCLEOTIDYLTRANSFERASE"/>
    <property type="match status" value="1"/>
</dbReference>
<evidence type="ECO:0000259" key="1">
    <source>
        <dbReference type="Pfam" id="PF18765"/>
    </source>
</evidence>
<dbReference type="CDD" id="cd05403">
    <property type="entry name" value="NT_KNTase_like"/>
    <property type="match status" value="1"/>
</dbReference>
<proteinExistence type="predicted"/>
<feature type="non-terminal residue" evidence="2">
    <location>
        <position position="1"/>
    </location>
</feature>
<protein>
    <submittedName>
        <fullName evidence="2">Nucleotidyltransferase</fullName>
    </submittedName>
</protein>
<evidence type="ECO:0000313" key="3">
    <source>
        <dbReference type="Proteomes" id="UP000034543"/>
    </source>
</evidence>
<keyword evidence="2" id="KW-0808">Transferase</keyword>
<dbReference type="GO" id="GO:0016740">
    <property type="term" value="F:transferase activity"/>
    <property type="evidence" value="ECO:0007669"/>
    <property type="project" value="UniProtKB-KW"/>
</dbReference>